<dbReference type="PANTHER" id="PTHR22603">
    <property type="entry name" value="CHOLINE/ETHANOALAMINE KINASE"/>
    <property type="match status" value="1"/>
</dbReference>
<dbReference type="EMBL" id="JANJZL010000003">
    <property type="protein sequence ID" value="MCR2043539.1"/>
    <property type="molecule type" value="Genomic_DNA"/>
</dbReference>
<dbReference type="SUPFAM" id="SSF56112">
    <property type="entry name" value="Protein kinase-like (PK-like)"/>
    <property type="match status" value="1"/>
</dbReference>
<accession>A0A9X2MH17</accession>
<organism evidence="1 2">
    <name type="scientific">Anaerosalibacter massiliensis</name>
    <dbReference type="NCBI Taxonomy" id="1347392"/>
    <lineage>
        <taxon>Bacteria</taxon>
        <taxon>Bacillati</taxon>
        <taxon>Bacillota</taxon>
        <taxon>Tissierellia</taxon>
        <taxon>Tissierellales</taxon>
        <taxon>Sporanaerobacteraceae</taxon>
        <taxon>Anaerosalibacter</taxon>
    </lineage>
</organism>
<evidence type="ECO:0000313" key="2">
    <source>
        <dbReference type="Proteomes" id="UP001142078"/>
    </source>
</evidence>
<protein>
    <submittedName>
        <fullName evidence="1">Phosphotransferase family protein</fullName>
    </submittedName>
</protein>
<dbReference type="GO" id="GO:0006646">
    <property type="term" value="P:phosphatidylethanolamine biosynthetic process"/>
    <property type="evidence" value="ECO:0007669"/>
    <property type="project" value="TreeGrafter"/>
</dbReference>
<dbReference type="InterPro" id="IPR011009">
    <property type="entry name" value="Kinase-like_dom_sf"/>
</dbReference>
<dbReference type="Gene3D" id="3.30.200.20">
    <property type="entry name" value="Phosphorylase Kinase, domain 1"/>
    <property type="match status" value="1"/>
</dbReference>
<dbReference type="RefSeq" id="WP_257490304.1">
    <property type="nucleotide sequence ID" value="NZ_JANJZL010000003.1"/>
</dbReference>
<evidence type="ECO:0000313" key="1">
    <source>
        <dbReference type="EMBL" id="MCR2043539.1"/>
    </source>
</evidence>
<comment type="caution">
    <text evidence="1">The sequence shown here is derived from an EMBL/GenBank/DDBJ whole genome shotgun (WGS) entry which is preliminary data.</text>
</comment>
<dbReference type="Proteomes" id="UP001142078">
    <property type="component" value="Unassembled WGS sequence"/>
</dbReference>
<sequence length="325" mass="38118">MPIIFFIRKIIDLNMCGGLFMEIEELIQKKLRIIFNDNSIIFDKSRFTGGLTNYNYIMDIKGTEYVVRQPGGMANLMIDRKIEKVNNKIALDIGLNSECVYFDEVSGIKVSVYIKDSKNIGQIDPCCITNLRNVSAIMKKIHSSQKCFPNSFDWQVELNKYERIVEKLNGVFFFDYGILKEELIDFMQKNIKNTISVPCHNDTVPENFVVDKNGKTYLIDWEYSGMNDPSWDIASYILESRLTEDAIQYLLLDYYGEFPTDEEILKIKCYMMAQDLLWMVWAMIRHYNGDDFLDYCYSRYERFKKNIKTITDSPNYAIADMVKKK</sequence>
<dbReference type="GO" id="GO:0005737">
    <property type="term" value="C:cytoplasm"/>
    <property type="evidence" value="ECO:0007669"/>
    <property type="project" value="TreeGrafter"/>
</dbReference>
<dbReference type="Gene3D" id="3.90.1200.10">
    <property type="match status" value="1"/>
</dbReference>
<reference evidence="1" key="1">
    <citation type="submission" date="2022-07" db="EMBL/GenBank/DDBJ databases">
        <title>Enhanced cultured diversity of the mouse gut microbiota enables custom-made synthetic communities.</title>
        <authorList>
            <person name="Afrizal A."/>
        </authorList>
    </citation>
    <scope>NUCLEOTIDE SEQUENCE</scope>
    <source>
        <strain evidence="1">DSM 29482</strain>
    </source>
</reference>
<proteinExistence type="predicted"/>
<dbReference type="GO" id="GO:0004305">
    <property type="term" value="F:ethanolamine kinase activity"/>
    <property type="evidence" value="ECO:0007669"/>
    <property type="project" value="TreeGrafter"/>
</dbReference>
<dbReference type="CDD" id="cd05151">
    <property type="entry name" value="ChoK-like"/>
    <property type="match status" value="1"/>
</dbReference>
<gene>
    <name evidence="1" type="ORF">NSA23_05335</name>
</gene>
<name>A0A9X2MH17_9FIRM</name>
<keyword evidence="2" id="KW-1185">Reference proteome</keyword>
<dbReference type="Pfam" id="PF01633">
    <property type="entry name" value="Choline_kinase"/>
    <property type="match status" value="1"/>
</dbReference>
<dbReference type="AlphaFoldDB" id="A0A9X2MH17"/>
<dbReference type="PANTHER" id="PTHR22603:SF66">
    <property type="entry name" value="ETHANOLAMINE KINASE"/>
    <property type="match status" value="1"/>
</dbReference>